<dbReference type="EMBL" id="JACHHH010000008">
    <property type="protein sequence ID" value="MBB6041736.1"/>
    <property type="molecule type" value="Genomic_DNA"/>
</dbReference>
<accession>A0A7W9W199</accession>
<feature type="transmembrane region" description="Helical" evidence="1">
    <location>
        <begin position="12"/>
        <end position="30"/>
    </location>
</feature>
<proteinExistence type="predicted"/>
<keyword evidence="1" id="KW-1133">Transmembrane helix</keyword>
<evidence type="ECO:0000313" key="3">
    <source>
        <dbReference type="Proteomes" id="UP000522163"/>
    </source>
</evidence>
<gene>
    <name evidence="2" type="ORF">HNQ46_001726</name>
</gene>
<keyword evidence="1" id="KW-0472">Membrane</keyword>
<dbReference type="AlphaFoldDB" id="A0A7W9W199"/>
<name>A0A7W9W199_9FIRM</name>
<protein>
    <submittedName>
        <fullName evidence="2">Uncharacterized protein</fullName>
    </submittedName>
</protein>
<reference evidence="2 3" key="1">
    <citation type="submission" date="2020-08" db="EMBL/GenBank/DDBJ databases">
        <title>Genomic Encyclopedia of Type Strains, Phase IV (KMG-IV): sequencing the most valuable type-strain genomes for metagenomic binning, comparative biology and taxonomic classification.</title>
        <authorList>
            <person name="Goeker M."/>
        </authorList>
    </citation>
    <scope>NUCLEOTIDE SEQUENCE [LARGE SCALE GENOMIC DNA]</scope>
    <source>
        <strain evidence="2 3">DSM 17245</strain>
    </source>
</reference>
<sequence length="248" mass="28743">MNKLVEYLLQNPLYILPFILLPLGILYLTINAIKKPLKKANNPEVAKEVEELSKERQTANSLVEVADIENCFLYRKDDYILGYLRIGSINLELLSAEELQILTQKLSMSFEGDRDNFDYFTLPSQVNLDPNKDFIKEIRQGTDDIGKRKGLTLMMQEMTRLSTSGENFEHQHIVKIWKKIGSNIKDTEKDLRNRLSDFRERYQAVGIPCEILKDKEIIKLCNLFGNPLQAPYTGEVSKFESYPFIKEN</sequence>
<evidence type="ECO:0000313" key="2">
    <source>
        <dbReference type="EMBL" id="MBB6041736.1"/>
    </source>
</evidence>
<organism evidence="2 3">
    <name type="scientific">Oribacterium sinus</name>
    <dbReference type="NCBI Taxonomy" id="237576"/>
    <lineage>
        <taxon>Bacteria</taxon>
        <taxon>Bacillati</taxon>
        <taxon>Bacillota</taxon>
        <taxon>Clostridia</taxon>
        <taxon>Lachnospirales</taxon>
        <taxon>Lachnospiraceae</taxon>
        <taxon>Oribacterium</taxon>
    </lineage>
</organism>
<dbReference type="RefSeq" id="WP_183684311.1">
    <property type="nucleotide sequence ID" value="NZ_JACHHH010000008.1"/>
</dbReference>
<dbReference type="GeneID" id="85015260"/>
<dbReference type="Proteomes" id="UP000522163">
    <property type="component" value="Unassembled WGS sequence"/>
</dbReference>
<comment type="caution">
    <text evidence="2">The sequence shown here is derived from an EMBL/GenBank/DDBJ whole genome shotgun (WGS) entry which is preliminary data.</text>
</comment>
<evidence type="ECO:0000256" key="1">
    <source>
        <dbReference type="SAM" id="Phobius"/>
    </source>
</evidence>
<keyword evidence="1" id="KW-0812">Transmembrane</keyword>